<dbReference type="Proteomes" id="UP000184148">
    <property type="component" value="Unassembled WGS sequence"/>
</dbReference>
<accession>A0A1M5CGD1</accession>
<dbReference type="UniPathway" id="UPA00219"/>
<dbReference type="GO" id="GO:0140282">
    <property type="term" value="F:carbon-nitrogen ligase activity on lipid II"/>
    <property type="evidence" value="ECO:0007669"/>
    <property type="project" value="UniProtKB-UniRule"/>
</dbReference>
<feature type="binding site" evidence="5">
    <location>
        <position position="234"/>
    </location>
    <ligand>
        <name>Zn(2+)</name>
        <dbReference type="ChEBI" id="CHEBI:29105"/>
    </ligand>
</feature>
<dbReference type="PANTHER" id="PTHR23135">
    <property type="entry name" value="MUR LIGASE FAMILY MEMBER"/>
    <property type="match status" value="1"/>
</dbReference>
<keyword evidence="5" id="KW-0479">Metal-binding</keyword>
<dbReference type="GO" id="GO:0008270">
    <property type="term" value="F:zinc ion binding"/>
    <property type="evidence" value="ECO:0007669"/>
    <property type="project" value="UniProtKB-UniRule"/>
</dbReference>
<name>A0A1M5CGD1_9FIRM</name>
<keyword evidence="5" id="KW-0573">Peptidoglycan synthesis</keyword>
<comment type="function">
    <text evidence="5">The lipid II isoglutaminyl synthase complex catalyzes the formation of alpha-D-isoglutamine in the cell wall lipid II stem peptide. The MurT subunit catalyzes the ATP-dependent amidation of D-glutamate residue of lipid II, converting it to an isoglutamine residue.</text>
</comment>
<dbReference type="GO" id="GO:0008360">
    <property type="term" value="P:regulation of cell shape"/>
    <property type="evidence" value="ECO:0007669"/>
    <property type="project" value="UniProtKB-KW"/>
</dbReference>
<proteinExistence type="inferred from homology"/>
<gene>
    <name evidence="5" type="primary">murT</name>
    <name evidence="8" type="ORF">SAMN02745133_02917</name>
</gene>
<evidence type="ECO:0000256" key="5">
    <source>
        <dbReference type="HAMAP-Rule" id="MF_02214"/>
    </source>
</evidence>
<evidence type="ECO:0000256" key="1">
    <source>
        <dbReference type="ARBA" id="ARBA00004752"/>
    </source>
</evidence>
<dbReference type="Gene3D" id="3.40.1190.10">
    <property type="entry name" value="Mur-like, catalytic domain"/>
    <property type="match status" value="1"/>
</dbReference>
<comment type="catalytic activity">
    <reaction evidence="5">
        <text>beta-D-GlcNAc-(1-&gt;4)-Mur2Ac(oyl-L-Ala-gamma-D-Glu-L-Lys-D-Ala-D-Ala)-di-trans,octa-cis-undecaprenyl diphosphate + ATP = beta-D-GlcNAc-(1-&gt;4)-Mur2Ac(oyl-L-Ala-gamma-D-O-P-Glu-L-Lys-D-Ala-D-Ala)-di-trans,octa-cis-undecaprenyl diphosphate + ADP</text>
        <dbReference type="Rhea" id="RHEA:59488"/>
        <dbReference type="ChEBI" id="CHEBI:30616"/>
        <dbReference type="ChEBI" id="CHEBI:60033"/>
        <dbReference type="ChEBI" id="CHEBI:143132"/>
        <dbReference type="ChEBI" id="CHEBI:456216"/>
    </reaction>
</comment>
<evidence type="ECO:0000256" key="2">
    <source>
        <dbReference type="ARBA" id="ARBA00022598"/>
    </source>
</evidence>
<dbReference type="GO" id="GO:0005524">
    <property type="term" value="F:ATP binding"/>
    <property type="evidence" value="ECO:0007669"/>
    <property type="project" value="UniProtKB-UniRule"/>
</dbReference>
<feature type="binding site" evidence="5">
    <location>
        <position position="212"/>
    </location>
    <ligand>
        <name>Zn(2+)</name>
        <dbReference type="ChEBI" id="CHEBI:29105"/>
    </ligand>
</feature>
<dbReference type="PROSITE" id="PS01011">
    <property type="entry name" value="FOLYLPOLYGLU_SYNT_1"/>
    <property type="match status" value="1"/>
</dbReference>
<dbReference type="GO" id="GO:0009252">
    <property type="term" value="P:peptidoglycan biosynthetic process"/>
    <property type="evidence" value="ECO:0007669"/>
    <property type="project" value="UniProtKB-UniRule"/>
</dbReference>
<dbReference type="AlphaFoldDB" id="A0A1M5CGD1"/>
<keyword evidence="2 5" id="KW-0436">Ligase</keyword>
<dbReference type="InterPro" id="IPR018109">
    <property type="entry name" value="Folylpolyglutamate_synth_CS"/>
</dbReference>
<dbReference type="Pfam" id="PF08245">
    <property type="entry name" value="Mur_ligase_M"/>
    <property type="match status" value="1"/>
</dbReference>
<dbReference type="HAMAP" id="MF_02214">
    <property type="entry name" value="Lipid_II_synth_MurT"/>
    <property type="match status" value="1"/>
</dbReference>
<dbReference type="GO" id="GO:0071555">
    <property type="term" value="P:cell wall organization"/>
    <property type="evidence" value="ECO:0007669"/>
    <property type="project" value="UniProtKB-KW"/>
</dbReference>
<dbReference type="InterPro" id="IPR043703">
    <property type="entry name" value="Lipid_II_synth_MurT"/>
</dbReference>
<keyword evidence="4 5" id="KW-0067">ATP-binding</keyword>
<evidence type="ECO:0000259" key="6">
    <source>
        <dbReference type="Pfam" id="PF08245"/>
    </source>
</evidence>
<feature type="domain" description="Lipid II isoglutaminyl synthase (glutamine-hydrolyzing) subunit MurT C-terminal" evidence="7">
    <location>
        <begin position="329"/>
        <end position="441"/>
    </location>
</feature>
<dbReference type="GO" id="GO:0004326">
    <property type="term" value="F:tetrahydrofolylpolyglutamate synthase activity"/>
    <property type="evidence" value="ECO:0007669"/>
    <property type="project" value="InterPro"/>
</dbReference>
<keyword evidence="3 5" id="KW-0547">Nucleotide-binding</keyword>
<dbReference type="Pfam" id="PF08353">
    <property type="entry name" value="MurT_C"/>
    <property type="match status" value="1"/>
</dbReference>
<dbReference type="InterPro" id="IPR036565">
    <property type="entry name" value="Mur-like_cat_sf"/>
</dbReference>
<dbReference type="OrthoDB" id="9803907at2"/>
<feature type="binding site" evidence="5">
    <location>
        <position position="237"/>
    </location>
    <ligand>
        <name>Zn(2+)</name>
        <dbReference type="ChEBI" id="CHEBI:29105"/>
    </ligand>
</feature>
<feature type="domain" description="Mur ligase central" evidence="6">
    <location>
        <begin position="56"/>
        <end position="197"/>
    </location>
</feature>
<dbReference type="RefSeq" id="WP_073240087.1">
    <property type="nucleotide sequence ID" value="NZ_FQUY01000032.1"/>
</dbReference>
<feature type="active site" evidence="5">
    <location>
        <position position="365"/>
    </location>
</feature>
<sequence>MNIRLMMAVLAAKFASFISRRFGWKGSSLPGVVARKIYPGTLRDLAGQARRGIIMVTGTNGKTTTNNMIANVIEAGGFRVVINQEGANLITGVTAAFIKHADWLGRMRFDYALLEVDEASFPRVVKEVKPQFVVVNNFFRDQLDRYGELDKTVQLVRDALKTLPDVHLVLNTDDPLVAQLQTTTGHPASFFGLAPHQRPDNGARQTREARFCPRCGKELHYDTYQYSQLGSYACEDCGFQRPTPEVEAALVETAGTALRCQVRYPAGQVQLAIHTQGFYNLYNALAAFTVGYLVGIEPRRILKGLLRYKPAIGRMETFRYNGKPAVLNLVKNPTGYNEGIATLLNIPGTKNVFMAVNDNDADGRDISWLWDVDFEYLADNHRDIEVFVCSGLRGEEMALRLKYAGVPLEKITVVRELAAAIKEVLEGPGESTYLYSTYTALWPTQKILSGLAVKEDLHAEGLSSLS</sequence>
<evidence type="ECO:0000313" key="8">
    <source>
        <dbReference type="EMBL" id="SHF53756.1"/>
    </source>
</evidence>
<keyword evidence="5" id="KW-0961">Cell wall biogenesis/degradation</keyword>
<keyword evidence="5" id="KW-0862">Zinc</keyword>
<evidence type="ECO:0000313" key="9">
    <source>
        <dbReference type="Proteomes" id="UP000184148"/>
    </source>
</evidence>
<keyword evidence="5" id="KW-0133">Cell shape</keyword>
<feature type="binding site" evidence="5">
    <location>
        <position position="215"/>
    </location>
    <ligand>
        <name>Zn(2+)</name>
        <dbReference type="ChEBI" id="CHEBI:29105"/>
    </ligand>
</feature>
<dbReference type="InterPro" id="IPR013564">
    <property type="entry name" value="MurT_C"/>
</dbReference>
<evidence type="ECO:0000256" key="4">
    <source>
        <dbReference type="ARBA" id="ARBA00022840"/>
    </source>
</evidence>
<comment type="pathway">
    <text evidence="1 5">Cell wall biogenesis; peptidoglycan biosynthesis.</text>
</comment>
<organism evidence="8 9">
    <name type="scientific">Desulforamulus putei DSM 12395</name>
    <dbReference type="NCBI Taxonomy" id="1121429"/>
    <lineage>
        <taxon>Bacteria</taxon>
        <taxon>Bacillati</taxon>
        <taxon>Bacillota</taxon>
        <taxon>Clostridia</taxon>
        <taxon>Eubacteriales</taxon>
        <taxon>Peptococcaceae</taxon>
        <taxon>Desulforamulus</taxon>
    </lineage>
</organism>
<comment type="similarity">
    <text evidence="5">Belongs to the MurCDEF family. MurT subfamily.</text>
</comment>
<dbReference type="EMBL" id="FQUY01000032">
    <property type="protein sequence ID" value="SHF53756.1"/>
    <property type="molecule type" value="Genomic_DNA"/>
</dbReference>
<evidence type="ECO:0000256" key="3">
    <source>
        <dbReference type="ARBA" id="ARBA00022741"/>
    </source>
</evidence>
<comment type="subunit">
    <text evidence="5">Forms a heterodimer with GatD.</text>
</comment>
<dbReference type="SUPFAM" id="SSF53623">
    <property type="entry name" value="MurD-like peptide ligases, catalytic domain"/>
    <property type="match status" value="1"/>
</dbReference>
<dbReference type="InterPro" id="IPR013221">
    <property type="entry name" value="Mur_ligase_cen"/>
</dbReference>
<comment type="catalytic activity">
    <reaction evidence="5">
        <text>beta-D-GlcNAc-(1-&gt;4)-Mur2Ac(oyl-L-Ala-gamma-D-Glu-L-Lys-D-Ala-D-Ala)-di-trans,octa-cis-undecaprenyl diphosphate + L-glutamine + ATP + H2O = beta-D-GlcNAc-(1-&gt;4)-Mur2Ac(oyl-L-Ala-D-isoglutaminyl-L-Lys-D-Ala-D-Ala)-di-trans,octa-cis-undecaprenyl diphosphate + L-glutamate + ADP + phosphate + H(+)</text>
        <dbReference type="Rhea" id="RHEA:57928"/>
        <dbReference type="ChEBI" id="CHEBI:15377"/>
        <dbReference type="ChEBI" id="CHEBI:15378"/>
        <dbReference type="ChEBI" id="CHEBI:29985"/>
        <dbReference type="ChEBI" id="CHEBI:30616"/>
        <dbReference type="ChEBI" id="CHEBI:43474"/>
        <dbReference type="ChEBI" id="CHEBI:58359"/>
        <dbReference type="ChEBI" id="CHEBI:60033"/>
        <dbReference type="ChEBI" id="CHEBI:62233"/>
        <dbReference type="ChEBI" id="CHEBI:456216"/>
        <dbReference type="EC" id="6.3.5.13"/>
    </reaction>
</comment>
<keyword evidence="9" id="KW-1185">Reference proteome</keyword>
<protein>
    <recommendedName>
        <fullName evidence="5">Lipid II isoglutaminyl synthase (glutamine-hydrolyzing) subunit MurT</fullName>
        <ecNumber evidence="5">6.3.5.13</ecNumber>
    </recommendedName>
</protein>
<reference evidence="9" key="1">
    <citation type="submission" date="2016-11" db="EMBL/GenBank/DDBJ databases">
        <authorList>
            <person name="Varghese N."/>
            <person name="Submissions S."/>
        </authorList>
    </citation>
    <scope>NUCLEOTIDE SEQUENCE [LARGE SCALE GENOMIC DNA]</scope>
    <source>
        <strain evidence="9">DSM 12395</strain>
    </source>
</reference>
<comment type="catalytic activity">
    <reaction evidence="5">
        <text>beta-D-GlcNAc-(1-&gt;4)-Mur2Ac(oyl-L-Ala-gamma-D-O-P-Glu-L-Lys-D-Ala-D-Ala)-di-trans,octa-cis-undecaprenyl diphosphate + NH4(+) = beta-D-GlcNAc-(1-&gt;4)-Mur2Ac(oyl-L-Ala-D-isoglutaminyl-L-Lys-D-Ala-D-Ala)-di-trans,octa-cis-undecaprenyl diphosphate + phosphate + H(+)</text>
        <dbReference type="Rhea" id="RHEA:57932"/>
        <dbReference type="ChEBI" id="CHEBI:15378"/>
        <dbReference type="ChEBI" id="CHEBI:28938"/>
        <dbReference type="ChEBI" id="CHEBI:43474"/>
        <dbReference type="ChEBI" id="CHEBI:62233"/>
        <dbReference type="ChEBI" id="CHEBI:143132"/>
    </reaction>
</comment>
<dbReference type="STRING" id="1121429.SAMN02745133_02917"/>
<evidence type="ECO:0000259" key="7">
    <source>
        <dbReference type="Pfam" id="PF08353"/>
    </source>
</evidence>
<dbReference type="PANTHER" id="PTHR23135:SF7">
    <property type="entry name" value="LIPID II ISOGLUTAMINYL SYNTHASE (GLUTAMINE-HYDROLYZING) SUBUNIT MURT"/>
    <property type="match status" value="1"/>
</dbReference>
<dbReference type="EC" id="6.3.5.13" evidence="5"/>